<dbReference type="Proteomes" id="UP000663831">
    <property type="component" value="Unassembled WGS sequence"/>
</dbReference>
<protein>
    <submittedName>
        <fullName evidence="1">Uncharacterized protein</fullName>
    </submittedName>
</protein>
<evidence type="ECO:0000313" key="2">
    <source>
        <dbReference type="Proteomes" id="UP000663831"/>
    </source>
</evidence>
<dbReference type="EMBL" id="CAJMWV010000002">
    <property type="protein sequence ID" value="CAE6376184.1"/>
    <property type="molecule type" value="Genomic_DNA"/>
</dbReference>
<name>A0A8H2ZYY9_9AGAM</name>
<proteinExistence type="predicted"/>
<comment type="caution">
    <text evidence="1">The sequence shown here is derived from an EMBL/GenBank/DDBJ whole genome shotgun (WGS) entry which is preliminary data.</text>
</comment>
<organism evidence="1 2">
    <name type="scientific">Rhizoctonia solani</name>
    <dbReference type="NCBI Taxonomy" id="456999"/>
    <lineage>
        <taxon>Eukaryota</taxon>
        <taxon>Fungi</taxon>
        <taxon>Dikarya</taxon>
        <taxon>Basidiomycota</taxon>
        <taxon>Agaricomycotina</taxon>
        <taxon>Agaricomycetes</taxon>
        <taxon>Cantharellales</taxon>
        <taxon>Ceratobasidiaceae</taxon>
        <taxon>Rhizoctonia</taxon>
    </lineage>
</organism>
<gene>
    <name evidence="1" type="ORF">RDB_LOCUS48</name>
</gene>
<accession>A0A8H2ZYY9</accession>
<evidence type="ECO:0000313" key="1">
    <source>
        <dbReference type="EMBL" id="CAE6376184.1"/>
    </source>
</evidence>
<sequence>MCHMRDTSLDLQMYQVWAFLPLLLPRITERSIVDKVKWYLERLPKAQFELTSSRCTLLVRSRLVYWYQCCYRSPYLPTIRSEPPESPRPGRWWVGSKRCYLEGRNLHRIGPRACEQSSLRFRVGYTVNSGAAG</sequence>
<reference evidence="1" key="1">
    <citation type="submission" date="2021-01" db="EMBL/GenBank/DDBJ databases">
        <authorList>
            <person name="Kaushik A."/>
        </authorList>
    </citation>
    <scope>NUCLEOTIDE SEQUENCE</scope>
    <source>
        <strain evidence="1">AG3-1AP</strain>
    </source>
</reference>
<dbReference type="AlphaFoldDB" id="A0A8H2ZYY9"/>